<proteinExistence type="predicted"/>
<dbReference type="EMBL" id="GGEC01036644">
    <property type="protein sequence ID" value="MBX17128.1"/>
    <property type="molecule type" value="Transcribed_RNA"/>
</dbReference>
<reference evidence="1" key="1">
    <citation type="submission" date="2018-02" db="EMBL/GenBank/DDBJ databases">
        <title>Rhizophora mucronata_Transcriptome.</title>
        <authorList>
            <person name="Meera S.P."/>
            <person name="Sreeshan A."/>
            <person name="Augustine A."/>
        </authorList>
    </citation>
    <scope>NUCLEOTIDE SEQUENCE</scope>
    <source>
        <tissue evidence="1">Leaf</tissue>
    </source>
</reference>
<accession>A0A2P2LGM4</accession>
<sequence>MTSFQFPSVLSPLQLNGPLKTFTISLLLGREWSIAAPDYINFGRTTCHTVQSERGIYHGQRAMNLDVFPVIYMTFKTSGRKF</sequence>
<organism evidence="1">
    <name type="scientific">Rhizophora mucronata</name>
    <name type="common">Asiatic mangrove</name>
    <dbReference type="NCBI Taxonomy" id="61149"/>
    <lineage>
        <taxon>Eukaryota</taxon>
        <taxon>Viridiplantae</taxon>
        <taxon>Streptophyta</taxon>
        <taxon>Embryophyta</taxon>
        <taxon>Tracheophyta</taxon>
        <taxon>Spermatophyta</taxon>
        <taxon>Magnoliopsida</taxon>
        <taxon>eudicotyledons</taxon>
        <taxon>Gunneridae</taxon>
        <taxon>Pentapetalae</taxon>
        <taxon>rosids</taxon>
        <taxon>fabids</taxon>
        <taxon>Malpighiales</taxon>
        <taxon>Rhizophoraceae</taxon>
        <taxon>Rhizophora</taxon>
    </lineage>
</organism>
<name>A0A2P2LGM4_RHIMU</name>
<protein>
    <submittedName>
        <fullName evidence="1">Sulfate transporter 1.2-like</fullName>
    </submittedName>
</protein>
<evidence type="ECO:0000313" key="1">
    <source>
        <dbReference type="EMBL" id="MBX17128.1"/>
    </source>
</evidence>
<dbReference type="AlphaFoldDB" id="A0A2P2LGM4"/>